<organism evidence="2">
    <name type="scientific">Lepeophtheirus salmonis</name>
    <name type="common">Salmon louse</name>
    <name type="synonym">Caligus salmonis</name>
    <dbReference type="NCBI Taxonomy" id="72036"/>
    <lineage>
        <taxon>Eukaryota</taxon>
        <taxon>Metazoa</taxon>
        <taxon>Ecdysozoa</taxon>
        <taxon>Arthropoda</taxon>
        <taxon>Crustacea</taxon>
        <taxon>Multicrustacea</taxon>
        <taxon>Hexanauplia</taxon>
        <taxon>Copepoda</taxon>
        <taxon>Siphonostomatoida</taxon>
        <taxon>Caligidae</taxon>
        <taxon>Lepeophtheirus</taxon>
    </lineage>
</organism>
<reference evidence="2" key="1">
    <citation type="submission" date="2014-05" db="EMBL/GenBank/DDBJ databases">
        <authorList>
            <person name="Chronopoulou M."/>
        </authorList>
    </citation>
    <scope>NUCLEOTIDE SEQUENCE</scope>
    <source>
        <tissue evidence="2">Whole organism</tissue>
    </source>
</reference>
<feature type="region of interest" description="Disordered" evidence="1">
    <location>
        <begin position="43"/>
        <end position="64"/>
    </location>
</feature>
<sequence>GYIHAVRIFVRSKLKSDSIFFFFIVYLNSLIKQNERDQHSFAKKISNQNDTPSSKTVTFGFQNL</sequence>
<dbReference type="EMBL" id="HACA01014121">
    <property type="protein sequence ID" value="CDW31482.1"/>
    <property type="molecule type" value="Transcribed_RNA"/>
</dbReference>
<feature type="non-terminal residue" evidence="2">
    <location>
        <position position="1"/>
    </location>
</feature>
<feature type="compositionally biased region" description="Polar residues" evidence="1">
    <location>
        <begin position="45"/>
        <end position="64"/>
    </location>
</feature>
<evidence type="ECO:0000313" key="2">
    <source>
        <dbReference type="EMBL" id="CDW31482.1"/>
    </source>
</evidence>
<proteinExistence type="predicted"/>
<evidence type="ECO:0000256" key="1">
    <source>
        <dbReference type="SAM" id="MobiDB-lite"/>
    </source>
</evidence>
<name>A0A0K2U0M5_LEPSM</name>
<protein>
    <submittedName>
        <fullName evidence="2">Uncharacterized protein</fullName>
    </submittedName>
</protein>
<dbReference type="AlphaFoldDB" id="A0A0K2U0M5"/>
<accession>A0A0K2U0M5</accession>